<dbReference type="InterPro" id="IPR039060">
    <property type="entry name" value="Antitox_HigA"/>
</dbReference>
<dbReference type="PROSITE" id="PS50943">
    <property type="entry name" value="HTH_CROC1"/>
    <property type="match status" value="1"/>
</dbReference>
<keyword evidence="3" id="KW-1185">Reference proteome</keyword>
<organism evidence="2 3">
    <name type="scientific">Moritella yayanosii</name>
    <dbReference type="NCBI Taxonomy" id="69539"/>
    <lineage>
        <taxon>Bacteria</taxon>
        <taxon>Pseudomonadati</taxon>
        <taxon>Pseudomonadota</taxon>
        <taxon>Gammaproteobacteria</taxon>
        <taxon>Alteromonadales</taxon>
        <taxon>Moritellaceae</taxon>
        <taxon>Moritella</taxon>
    </lineage>
</organism>
<evidence type="ECO:0000313" key="2">
    <source>
        <dbReference type="EMBL" id="SQD78277.1"/>
    </source>
</evidence>
<dbReference type="GO" id="GO:0001046">
    <property type="term" value="F:core promoter sequence-specific DNA binding"/>
    <property type="evidence" value="ECO:0007669"/>
    <property type="project" value="TreeGrafter"/>
</dbReference>
<name>A0A330LMM5_9GAMM</name>
<reference evidence="3" key="1">
    <citation type="submission" date="2018-05" db="EMBL/GenBank/DDBJ databases">
        <authorList>
            <person name="Cea G.-C."/>
            <person name="William W."/>
        </authorList>
    </citation>
    <scope>NUCLEOTIDE SEQUENCE [LARGE SCALE GENOMIC DNA]</scope>
    <source>
        <strain evidence="3">DB21MT 5</strain>
    </source>
</reference>
<dbReference type="OrthoDB" id="5771335at2"/>
<dbReference type="InterPro" id="IPR001387">
    <property type="entry name" value="Cro/C1-type_HTH"/>
</dbReference>
<proteinExistence type="predicted"/>
<protein>
    <submittedName>
        <fullName evidence="2">Antitoxin HigA</fullName>
    </submittedName>
</protein>
<evidence type="ECO:0000259" key="1">
    <source>
        <dbReference type="PROSITE" id="PS50943"/>
    </source>
</evidence>
<dbReference type="PANTHER" id="PTHR40455:SF1">
    <property type="entry name" value="ANTITOXIN HIGA"/>
    <property type="match status" value="1"/>
</dbReference>
<sequence>MKNFNQVKSTALELFSMASFVGHISTDEEYTDALALMDDLIEEYDVYKSLIEVLAVSIERWEDTADEFAEFNARIESLDDGVATLRVLMDQYQLKADDLKDVIGGKSLVSMILNGTRKLTKEHIQAISTKYNISPALFFA</sequence>
<dbReference type="AlphaFoldDB" id="A0A330LMM5"/>
<dbReference type="PANTHER" id="PTHR40455">
    <property type="entry name" value="ANTITOXIN HIGA"/>
    <property type="match status" value="1"/>
</dbReference>
<evidence type="ECO:0000313" key="3">
    <source>
        <dbReference type="Proteomes" id="UP000250163"/>
    </source>
</evidence>
<dbReference type="KEGG" id="mya:MORIYA_1799"/>
<dbReference type="RefSeq" id="WP_112714325.1">
    <property type="nucleotide sequence ID" value="NZ_LS483250.1"/>
</dbReference>
<gene>
    <name evidence="2" type="ORF">MORIYA_1799</name>
</gene>
<accession>A0A330LMM5</accession>
<dbReference type="EMBL" id="LS483250">
    <property type="protein sequence ID" value="SQD78277.1"/>
    <property type="molecule type" value="Genomic_DNA"/>
</dbReference>
<feature type="domain" description="HTH cro/C1-type" evidence="1">
    <location>
        <begin position="106"/>
        <end position="138"/>
    </location>
</feature>
<dbReference type="GO" id="GO:0006355">
    <property type="term" value="P:regulation of DNA-templated transcription"/>
    <property type="evidence" value="ECO:0007669"/>
    <property type="project" value="InterPro"/>
</dbReference>
<dbReference type="Proteomes" id="UP000250163">
    <property type="component" value="Chromosome MORIYA"/>
</dbReference>